<feature type="transmembrane region" description="Helical" evidence="1">
    <location>
        <begin position="151"/>
        <end position="172"/>
    </location>
</feature>
<sequence>MKLRRATAREGALWMKSGVMLLLRHPLALSGQFALTMLLMGMLLGMPWIGPLLVGALLPLLTAGWVHEVQALQAGQPASLGHLLAPLRSPARPRLLKLGALHAVLAFVLLGLADLVDPGLEAAWDVLRSGDEDQRTEAEVMAAIGDLQGSMVLRALLMVPLSLLFWHAPVLVHRENMAIPKALFASALASWRNLGAFGVYALAWAGADVALSMLLGGLLTLLGLQQLVMLLAMPVALMFSTAFYASLAATVEGCLEIDAAPTVTATDQ</sequence>
<dbReference type="NCBIfam" id="NF041043">
    <property type="entry name" value="BPSS1780_fam"/>
    <property type="match status" value="1"/>
</dbReference>
<keyword evidence="3" id="KW-1185">Reference proteome</keyword>
<feature type="transmembrane region" description="Helical" evidence="1">
    <location>
        <begin position="227"/>
        <end position="247"/>
    </location>
</feature>
<feature type="transmembrane region" description="Helical" evidence="1">
    <location>
        <begin position="95"/>
        <end position="113"/>
    </location>
</feature>
<evidence type="ECO:0000256" key="1">
    <source>
        <dbReference type="SAM" id="Phobius"/>
    </source>
</evidence>
<feature type="transmembrane region" description="Helical" evidence="1">
    <location>
        <begin position="21"/>
        <end position="42"/>
    </location>
</feature>
<keyword evidence="1" id="KW-0472">Membrane</keyword>
<gene>
    <name evidence="2" type="ORF">C7444_1067</name>
</gene>
<dbReference type="Proteomes" id="UP000247811">
    <property type="component" value="Unassembled WGS sequence"/>
</dbReference>
<comment type="caution">
    <text evidence="2">The sequence shown here is derived from an EMBL/GenBank/DDBJ whole genome shotgun (WGS) entry which is preliminary data.</text>
</comment>
<dbReference type="AlphaFoldDB" id="A0A318H517"/>
<evidence type="ECO:0008006" key="4">
    <source>
        <dbReference type="Google" id="ProtNLM"/>
    </source>
</evidence>
<evidence type="ECO:0000313" key="2">
    <source>
        <dbReference type="EMBL" id="PXW96490.1"/>
    </source>
</evidence>
<dbReference type="RefSeq" id="WP_110400325.1">
    <property type="nucleotide sequence ID" value="NZ_QJJS01000006.1"/>
</dbReference>
<protein>
    <recommendedName>
        <fullName evidence="4">Etoposide-induced protein 2.4 (EI24)</fullName>
    </recommendedName>
</protein>
<organism evidence="2 3">
    <name type="scientific">Sphaerotilus hippei</name>
    <dbReference type="NCBI Taxonomy" id="744406"/>
    <lineage>
        <taxon>Bacteria</taxon>
        <taxon>Pseudomonadati</taxon>
        <taxon>Pseudomonadota</taxon>
        <taxon>Betaproteobacteria</taxon>
        <taxon>Burkholderiales</taxon>
        <taxon>Sphaerotilaceae</taxon>
        <taxon>Sphaerotilus</taxon>
    </lineage>
</organism>
<reference evidence="2 3" key="1">
    <citation type="submission" date="2018-05" db="EMBL/GenBank/DDBJ databases">
        <title>Genomic Encyclopedia of Type Strains, Phase IV (KMG-IV): sequencing the most valuable type-strain genomes for metagenomic binning, comparative biology and taxonomic classification.</title>
        <authorList>
            <person name="Goeker M."/>
        </authorList>
    </citation>
    <scope>NUCLEOTIDE SEQUENCE [LARGE SCALE GENOMIC DNA]</scope>
    <source>
        <strain evidence="2 3">DSM 566</strain>
    </source>
</reference>
<dbReference type="OrthoDB" id="5298483at2"/>
<evidence type="ECO:0000313" key="3">
    <source>
        <dbReference type="Proteomes" id="UP000247811"/>
    </source>
</evidence>
<dbReference type="InterPro" id="IPR047798">
    <property type="entry name" value="BPSS1780-like"/>
</dbReference>
<accession>A0A318H517</accession>
<feature type="transmembrane region" description="Helical" evidence="1">
    <location>
        <begin position="48"/>
        <end position="66"/>
    </location>
</feature>
<proteinExistence type="predicted"/>
<feature type="transmembrane region" description="Helical" evidence="1">
    <location>
        <begin position="193"/>
        <end position="215"/>
    </location>
</feature>
<keyword evidence="1" id="KW-1133">Transmembrane helix</keyword>
<dbReference type="EMBL" id="QJJS01000006">
    <property type="protein sequence ID" value="PXW96490.1"/>
    <property type="molecule type" value="Genomic_DNA"/>
</dbReference>
<keyword evidence="1" id="KW-0812">Transmembrane</keyword>
<name>A0A318H517_9BURK</name>